<proteinExistence type="predicted"/>
<reference evidence="2 3" key="1">
    <citation type="submission" date="2019-05" db="EMBL/GenBank/DDBJ databases">
        <title>Another draft genome of Portunus trituberculatus and its Hox gene families provides insights of decapod evolution.</title>
        <authorList>
            <person name="Jeong J.-H."/>
            <person name="Song I."/>
            <person name="Kim S."/>
            <person name="Choi T."/>
            <person name="Kim D."/>
            <person name="Ryu S."/>
            <person name="Kim W."/>
        </authorList>
    </citation>
    <scope>NUCLEOTIDE SEQUENCE [LARGE SCALE GENOMIC DNA]</scope>
    <source>
        <tissue evidence="2">Muscle</tissue>
    </source>
</reference>
<keyword evidence="3" id="KW-1185">Reference proteome</keyword>
<accession>A0A5B7I9G3</accession>
<organism evidence="2 3">
    <name type="scientific">Portunus trituberculatus</name>
    <name type="common">Swimming crab</name>
    <name type="synonym">Neptunus trituberculatus</name>
    <dbReference type="NCBI Taxonomy" id="210409"/>
    <lineage>
        <taxon>Eukaryota</taxon>
        <taxon>Metazoa</taxon>
        <taxon>Ecdysozoa</taxon>
        <taxon>Arthropoda</taxon>
        <taxon>Crustacea</taxon>
        <taxon>Multicrustacea</taxon>
        <taxon>Malacostraca</taxon>
        <taxon>Eumalacostraca</taxon>
        <taxon>Eucarida</taxon>
        <taxon>Decapoda</taxon>
        <taxon>Pleocyemata</taxon>
        <taxon>Brachyura</taxon>
        <taxon>Eubrachyura</taxon>
        <taxon>Portunoidea</taxon>
        <taxon>Portunidae</taxon>
        <taxon>Portuninae</taxon>
        <taxon>Portunus</taxon>
    </lineage>
</organism>
<name>A0A5B7I9G3_PORTR</name>
<protein>
    <submittedName>
        <fullName evidence="2">Uncharacterized protein</fullName>
    </submittedName>
</protein>
<gene>
    <name evidence="2" type="ORF">E2C01_072629</name>
</gene>
<evidence type="ECO:0000313" key="2">
    <source>
        <dbReference type="EMBL" id="MPC78147.1"/>
    </source>
</evidence>
<comment type="caution">
    <text evidence="2">The sequence shown here is derived from an EMBL/GenBank/DDBJ whole genome shotgun (WGS) entry which is preliminary data.</text>
</comment>
<dbReference type="EMBL" id="VSRR010047707">
    <property type="protein sequence ID" value="MPC78147.1"/>
    <property type="molecule type" value="Genomic_DNA"/>
</dbReference>
<dbReference type="Proteomes" id="UP000324222">
    <property type="component" value="Unassembled WGS sequence"/>
</dbReference>
<sequence length="189" mass="20828">MSASTRVAHPSRPALPRHTPSPPRSTCPAPPPRRLVEEGSEAKHDKNFLLQCFICQQSSYVSTAATNQRGSHPMIPDPRKPLSYSRHFNAPTERAGVVGWCPLSVSRHTTFRIRHLDLYPARLDLRHRPPSLPEAAREAVGRRAFGQTLRAHAGPRQAAARTLESCTADCHFVGPTGVYPPAGRKHLSV</sequence>
<evidence type="ECO:0000313" key="3">
    <source>
        <dbReference type="Proteomes" id="UP000324222"/>
    </source>
</evidence>
<dbReference type="AlphaFoldDB" id="A0A5B7I9G3"/>
<evidence type="ECO:0000256" key="1">
    <source>
        <dbReference type="SAM" id="MobiDB-lite"/>
    </source>
</evidence>
<feature type="compositionally biased region" description="Pro residues" evidence="1">
    <location>
        <begin position="19"/>
        <end position="33"/>
    </location>
</feature>
<feature type="region of interest" description="Disordered" evidence="1">
    <location>
        <begin position="1"/>
        <end position="41"/>
    </location>
</feature>